<evidence type="ECO:0000313" key="1">
    <source>
        <dbReference type="EMBL" id="OGF93786.1"/>
    </source>
</evidence>
<dbReference type="EMBL" id="MFIQ01000004">
    <property type="protein sequence ID" value="OGF93786.1"/>
    <property type="molecule type" value="Genomic_DNA"/>
</dbReference>
<gene>
    <name evidence="1" type="ORF">A3G54_02675</name>
</gene>
<comment type="caution">
    <text evidence="1">The sequence shown here is derived from an EMBL/GenBank/DDBJ whole genome shotgun (WGS) entry which is preliminary data.</text>
</comment>
<accession>A0A1F5Y161</accession>
<evidence type="ECO:0000313" key="2">
    <source>
        <dbReference type="Proteomes" id="UP000178894"/>
    </source>
</evidence>
<dbReference type="AlphaFoldDB" id="A0A1F5Y161"/>
<dbReference type="Proteomes" id="UP000178894">
    <property type="component" value="Unassembled WGS sequence"/>
</dbReference>
<name>A0A1F5Y161_9BACT</name>
<proteinExistence type="predicted"/>
<organism evidence="1 2">
    <name type="scientific">Candidatus Giovannonibacteria bacterium RIFCSPLOWO2_12_FULL_44_15</name>
    <dbReference type="NCBI Taxonomy" id="1798364"/>
    <lineage>
        <taxon>Bacteria</taxon>
        <taxon>Candidatus Giovannoniibacteriota</taxon>
    </lineage>
</organism>
<evidence type="ECO:0008006" key="3">
    <source>
        <dbReference type="Google" id="ProtNLM"/>
    </source>
</evidence>
<reference evidence="1 2" key="1">
    <citation type="journal article" date="2016" name="Nat. Commun.">
        <title>Thousands of microbial genomes shed light on interconnected biogeochemical processes in an aquifer system.</title>
        <authorList>
            <person name="Anantharaman K."/>
            <person name="Brown C.T."/>
            <person name="Hug L.A."/>
            <person name="Sharon I."/>
            <person name="Castelle C.J."/>
            <person name="Probst A.J."/>
            <person name="Thomas B.C."/>
            <person name="Singh A."/>
            <person name="Wilkins M.J."/>
            <person name="Karaoz U."/>
            <person name="Brodie E.L."/>
            <person name="Williams K.H."/>
            <person name="Hubbard S.S."/>
            <person name="Banfield J.F."/>
        </authorList>
    </citation>
    <scope>NUCLEOTIDE SEQUENCE [LARGE SCALE GENOMIC DNA]</scope>
</reference>
<protein>
    <recommendedName>
        <fullName evidence="3">Zinc-binding domain-containing protein</fullName>
    </recommendedName>
</protein>
<dbReference type="STRING" id="1798364.A3G54_02675"/>
<sequence>METRKCQNCKASFAIEPEDFKFYEKMQVPPPTFCPMCRFQRRLMFRNERALYKDKCDLCGEDMISVFSPDKPFKVYCSPCWWSDNWDPLASGQEYDPSRNFFEQMKEVQLKAPFMNLIVGYSTLVNSEYVNHADNLKNCYLVYNSGPDENVQYAEMAVNDKDSADCTIFRDSELCYWAIDGYRLYQVFFSEDCNDSHNLYFSKNLSGCSDCFGCINLRNKKYHIFNEPYSKEEYEKKIKEFRSDSYKAIQEMKDRVYKFWQTIPQKFMHERHNVNVSGDYVYESKNSHYMYQSLSTEDAKFCSFINTPSSKDVYDYTEWGDNAQRIIDVITTGRQADNIKFSSAVWDSCRNVEYSMYNVSCSNNFGCANLRKKQNCILNKQYAKEEYEKLRAKIIQDLEKNPYIDSKGRVFKYGEFLPYDLSPYNYNESTASWYFELPKEKVLESGWRWHDPAPSEYKVTMKPEDMPDSINDVKDDIVNEVFECLDCKGVWRVIKPELELLRRFGLPLPRKCPNCRYKERHSRINPPQLWDRACAKCGKAIQTSYAPARPEIIYCGECYQKGFI</sequence>